<dbReference type="PRINTS" id="PR00047">
    <property type="entry name" value="STROIDFINGER"/>
</dbReference>
<dbReference type="PANTHER" id="PTHR24082">
    <property type="entry name" value="NUCLEAR HORMONE RECEPTOR"/>
    <property type="match status" value="1"/>
</dbReference>
<proteinExistence type="inferred from homology"/>
<feature type="region of interest" description="Disordered" evidence="10">
    <location>
        <begin position="535"/>
        <end position="676"/>
    </location>
</feature>
<dbReference type="Gene3D" id="1.10.565.10">
    <property type="entry name" value="Retinoid X Receptor"/>
    <property type="match status" value="1"/>
</dbReference>
<evidence type="ECO:0000256" key="7">
    <source>
        <dbReference type="ARBA" id="ARBA00023163"/>
    </source>
</evidence>
<feature type="compositionally biased region" description="Low complexity" evidence="10">
    <location>
        <begin position="382"/>
        <end position="408"/>
    </location>
</feature>
<dbReference type="InterPro" id="IPR050234">
    <property type="entry name" value="Nuclear_hormone_rcpt_NR1"/>
</dbReference>
<comment type="similarity">
    <text evidence="1">Belongs to the nuclear hormone receptor family. NR1 subfamily.</text>
</comment>
<dbReference type="InterPro" id="IPR035500">
    <property type="entry name" value="NHR-like_dom_sf"/>
</dbReference>
<keyword evidence="8" id="KW-0675">Receptor</keyword>
<evidence type="ECO:0000256" key="3">
    <source>
        <dbReference type="ARBA" id="ARBA00022771"/>
    </source>
</evidence>
<keyword evidence="5" id="KW-0805">Transcription regulation</keyword>
<dbReference type="SUPFAM" id="SSF48508">
    <property type="entry name" value="Nuclear receptor ligand-binding domain"/>
    <property type="match status" value="1"/>
</dbReference>
<evidence type="ECO:0000259" key="11">
    <source>
        <dbReference type="PROSITE" id="PS51030"/>
    </source>
</evidence>
<keyword evidence="2" id="KW-0479">Metal-binding</keyword>
<dbReference type="Pfam" id="PF00105">
    <property type="entry name" value="zf-C4"/>
    <property type="match status" value="1"/>
</dbReference>
<dbReference type="GO" id="GO:0003677">
    <property type="term" value="F:DNA binding"/>
    <property type="evidence" value="ECO:0007669"/>
    <property type="project" value="UniProtKB-KW"/>
</dbReference>
<evidence type="ECO:0000256" key="5">
    <source>
        <dbReference type="ARBA" id="ARBA00023015"/>
    </source>
</evidence>
<keyword evidence="9" id="KW-0539">Nucleus</keyword>
<keyword evidence="7" id="KW-0804">Transcription</keyword>
<evidence type="ECO:0000256" key="9">
    <source>
        <dbReference type="ARBA" id="ARBA00023242"/>
    </source>
</evidence>
<evidence type="ECO:0000256" key="1">
    <source>
        <dbReference type="ARBA" id="ARBA00008092"/>
    </source>
</evidence>
<feature type="region of interest" description="Disordered" evidence="10">
    <location>
        <begin position="688"/>
        <end position="715"/>
    </location>
</feature>
<dbReference type="PRINTS" id="PR00398">
    <property type="entry name" value="STRDHORMONER"/>
</dbReference>
<dbReference type="SUPFAM" id="SSF57716">
    <property type="entry name" value="Glucocorticoid receptor-like (DNA-binding domain)"/>
    <property type="match status" value="1"/>
</dbReference>
<feature type="region of interest" description="Disordered" evidence="10">
    <location>
        <begin position="378"/>
        <end position="486"/>
    </location>
</feature>
<dbReference type="PROSITE" id="PS51030">
    <property type="entry name" value="NUCLEAR_REC_DBD_2"/>
    <property type="match status" value="1"/>
</dbReference>
<feature type="compositionally biased region" description="Polar residues" evidence="10">
    <location>
        <begin position="704"/>
        <end position="714"/>
    </location>
</feature>
<evidence type="ECO:0000256" key="4">
    <source>
        <dbReference type="ARBA" id="ARBA00022833"/>
    </source>
</evidence>
<evidence type="ECO:0000256" key="2">
    <source>
        <dbReference type="ARBA" id="ARBA00022723"/>
    </source>
</evidence>
<sequence length="851" mass="94199">RLTGEGGSWLRSRTPQYGDSRCNEPLHQTPYLHGSSSTFSDTTKSAPPGGHILCRVCGDKASGFHYGVFSCEGCKGFFRRTIRQKITYKPCDNPKGCLIMRISRNRCQYCRLQKCVSVGMSHEDRPSSNSFFVLPQSASGAVDVDKQVKTEQMVLAIHDAFRAARRQYDTVALHLAPAEVRTDHMAEVTSVDDTERVYMRYIPTIVQFMSTFGKEIPHFLDLALDDQRLLIKGCILEAAVIHDSTHADVTCEYWQDDKLRFRLEWRHVPGLGLIGEVFSHTRVLMNKLRKLELTDVELSLLCALVMFCPDREGLKTTRLLENLEADIAMALKCQLLLNHGDGSLLFARIVEAVTDLRAISTKFLDQILNARVDGSADVTSIPTDIPASDSTSSSASPATASPSVVCGETGSGGSGSVDDASLGSEQEMELAPETVNVVKVESDEFEDESEDSQTLRRSSSWSEPQARQSLKRPYGPPRAASSSEIPALVAAIPPKIPARSLPARRDTMPARTITSRHSAPFNTFQSDKRNLSETAIPFHSSSGSSPTGSYRELVHLPRGSPLPASTQRQDTRARMTPQPPQSQDMSFRQSPHRQDMSLRQSPQRHDMSLRQSPQRHDMSLRQSPQRHDMSLRQSPQRHDMSLRQSPQHQDMSFSKSPQRQDMSVPQFPQRQERAGYSGQWQEALLRQSPERQGTPVRAPGAWTGSVTSHHTSPPRQVMPVFSTTNRHGHPVTMASALQERQRALFSAVPGQVTMATSPPPPHLELAARTEPPPLMTPHGQLLAGSTERAGHPPDLKQSHGSVFPRWGFSDKQCGSQSHHSQGLLRGVCDVTTVGSHCNGSREKSACTPHVF</sequence>
<organism evidence="13 14">
    <name type="scientific">Batillaria attramentaria</name>
    <dbReference type="NCBI Taxonomy" id="370345"/>
    <lineage>
        <taxon>Eukaryota</taxon>
        <taxon>Metazoa</taxon>
        <taxon>Spiralia</taxon>
        <taxon>Lophotrochozoa</taxon>
        <taxon>Mollusca</taxon>
        <taxon>Gastropoda</taxon>
        <taxon>Caenogastropoda</taxon>
        <taxon>Sorbeoconcha</taxon>
        <taxon>Cerithioidea</taxon>
        <taxon>Batillariidae</taxon>
        <taxon>Batillaria</taxon>
    </lineage>
</organism>
<evidence type="ECO:0000256" key="10">
    <source>
        <dbReference type="SAM" id="MobiDB-lite"/>
    </source>
</evidence>
<evidence type="ECO:0000256" key="6">
    <source>
        <dbReference type="ARBA" id="ARBA00023125"/>
    </source>
</evidence>
<dbReference type="EMBL" id="JACVVK020000099">
    <property type="protein sequence ID" value="KAK7492830.1"/>
    <property type="molecule type" value="Genomic_DNA"/>
</dbReference>
<feature type="non-terminal residue" evidence="13">
    <location>
        <position position="1"/>
    </location>
</feature>
<evidence type="ECO:0000256" key="8">
    <source>
        <dbReference type="ARBA" id="ARBA00023170"/>
    </source>
</evidence>
<dbReference type="InterPro" id="IPR013088">
    <property type="entry name" value="Znf_NHR/GATA"/>
</dbReference>
<dbReference type="GO" id="GO:0008270">
    <property type="term" value="F:zinc ion binding"/>
    <property type="evidence" value="ECO:0007669"/>
    <property type="project" value="UniProtKB-KW"/>
</dbReference>
<protein>
    <submittedName>
        <fullName evidence="13">Uncharacterized protein</fullName>
    </submittedName>
</protein>
<keyword evidence="6" id="KW-0238">DNA-binding</keyword>
<dbReference type="InterPro" id="IPR001628">
    <property type="entry name" value="Znf_hrmn_rcpt"/>
</dbReference>
<evidence type="ECO:0000313" key="13">
    <source>
        <dbReference type="EMBL" id="KAK7492830.1"/>
    </source>
</evidence>
<dbReference type="PANTHER" id="PTHR24082:SF497">
    <property type="entry name" value="PEROXISOME PROLIFERATOR-ACTIVATED RECEPTOR GAMMA-LIKE"/>
    <property type="match status" value="1"/>
</dbReference>
<feature type="domain" description="Nuclear receptor" evidence="11">
    <location>
        <begin position="51"/>
        <end position="127"/>
    </location>
</feature>
<dbReference type="Gene3D" id="3.30.50.10">
    <property type="entry name" value="Erythroid Transcription Factor GATA-1, subunit A"/>
    <property type="match status" value="1"/>
</dbReference>
<evidence type="ECO:0000313" key="14">
    <source>
        <dbReference type="Proteomes" id="UP001519460"/>
    </source>
</evidence>
<dbReference type="PRINTS" id="PR00546">
    <property type="entry name" value="THYROIDHORMR"/>
</dbReference>
<keyword evidence="4" id="KW-0862">Zinc</keyword>
<feature type="compositionally biased region" description="Low complexity" evidence="10">
    <location>
        <begin position="540"/>
        <end position="549"/>
    </location>
</feature>
<dbReference type="AlphaFoldDB" id="A0ABD0L022"/>
<dbReference type="PROSITE" id="PS51843">
    <property type="entry name" value="NR_LBD"/>
    <property type="match status" value="1"/>
</dbReference>
<feature type="region of interest" description="Disordered" evidence="10">
    <location>
        <begin position="1"/>
        <end position="22"/>
    </location>
</feature>
<feature type="domain" description="NR LBD" evidence="12">
    <location>
        <begin position="167"/>
        <end position="389"/>
    </location>
</feature>
<feature type="compositionally biased region" description="Basic and acidic residues" evidence="10">
    <location>
        <begin position="603"/>
        <end position="641"/>
    </location>
</feature>
<dbReference type="SMART" id="SM00430">
    <property type="entry name" value="HOLI"/>
    <property type="match status" value="1"/>
</dbReference>
<reference evidence="13 14" key="1">
    <citation type="journal article" date="2023" name="Sci. Data">
        <title>Genome assembly of the Korean intertidal mud-creeper Batillaria attramentaria.</title>
        <authorList>
            <person name="Patra A.K."/>
            <person name="Ho P.T."/>
            <person name="Jun S."/>
            <person name="Lee S.J."/>
            <person name="Kim Y."/>
            <person name="Won Y.J."/>
        </authorList>
    </citation>
    <scope>NUCLEOTIDE SEQUENCE [LARGE SCALE GENOMIC DNA]</scope>
    <source>
        <strain evidence="13">Wonlab-2016</strain>
    </source>
</reference>
<accession>A0ABD0L022</accession>
<dbReference type="InterPro" id="IPR001723">
    <property type="entry name" value="Nuclear_hrmn_rcpt"/>
</dbReference>
<dbReference type="Pfam" id="PF00104">
    <property type="entry name" value="Hormone_recep"/>
    <property type="match status" value="1"/>
</dbReference>
<gene>
    <name evidence="13" type="ORF">BaRGS_00015968</name>
</gene>
<name>A0ABD0L022_9CAEN</name>
<dbReference type="SMART" id="SM00399">
    <property type="entry name" value="ZnF_C4"/>
    <property type="match status" value="1"/>
</dbReference>
<keyword evidence="14" id="KW-1185">Reference proteome</keyword>
<dbReference type="CDD" id="cd06916">
    <property type="entry name" value="NR_DBD_like"/>
    <property type="match status" value="1"/>
</dbReference>
<dbReference type="Proteomes" id="UP001519460">
    <property type="component" value="Unassembled WGS sequence"/>
</dbReference>
<dbReference type="PROSITE" id="PS00031">
    <property type="entry name" value="NUCLEAR_REC_DBD_1"/>
    <property type="match status" value="1"/>
</dbReference>
<dbReference type="InterPro" id="IPR001728">
    <property type="entry name" value="ThyrH_rcpt"/>
</dbReference>
<evidence type="ECO:0000259" key="12">
    <source>
        <dbReference type="PROSITE" id="PS51843"/>
    </source>
</evidence>
<feature type="compositionally biased region" description="Polar residues" evidence="10">
    <location>
        <begin position="455"/>
        <end position="468"/>
    </location>
</feature>
<comment type="caution">
    <text evidence="13">The sequence shown here is derived from an EMBL/GenBank/DDBJ whole genome shotgun (WGS) entry which is preliminary data.</text>
</comment>
<feature type="compositionally biased region" description="Polar residues" evidence="10">
    <location>
        <begin position="642"/>
        <end position="669"/>
    </location>
</feature>
<keyword evidence="3" id="KW-0863">Zinc-finger</keyword>
<dbReference type="InterPro" id="IPR000536">
    <property type="entry name" value="Nucl_hrmn_rcpt_lig-bd"/>
</dbReference>